<dbReference type="Proteomes" id="UP000000600">
    <property type="component" value="Unassembled WGS sequence"/>
</dbReference>
<evidence type="ECO:0000313" key="1">
    <source>
        <dbReference type="EMBL" id="CAK72946.1"/>
    </source>
</evidence>
<dbReference type="EMBL" id="CT868141">
    <property type="protein sequence ID" value="CAK72946.1"/>
    <property type="molecule type" value="Genomic_DNA"/>
</dbReference>
<dbReference type="RefSeq" id="XP_001440343.1">
    <property type="nucleotide sequence ID" value="XM_001440306.1"/>
</dbReference>
<dbReference type="GeneID" id="5026128"/>
<organism evidence="1 2">
    <name type="scientific">Paramecium tetraurelia</name>
    <dbReference type="NCBI Taxonomy" id="5888"/>
    <lineage>
        <taxon>Eukaryota</taxon>
        <taxon>Sar</taxon>
        <taxon>Alveolata</taxon>
        <taxon>Ciliophora</taxon>
        <taxon>Intramacronucleata</taxon>
        <taxon>Oligohymenophorea</taxon>
        <taxon>Peniculida</taxon>
        <taxon>Parameciidae</taxon>
        <taxon>Paramecium</taxon>
    </lineage>
</organism>
<dbReference type="KEGG" id="ptm:GSPATT00009294001"/>
<keyword evidence="2" id="KW-1185">Reference proteome</keyword>
<sequence length="139" mass="16298">MQSFNIQRLINGLTWFLTQVKQFFFEFLQRGFFDTPDCSDLRNQFANTTQSLSVFVTLIQQIGLQFAKFEIILLKEYSGLGIFEYFVRNLSANLGMQINFIEGYEFFTINARSQNSAFFFGSGWNCRTFVCSKHLQKQQ</sequence>
<dbReference type="InParanoid" id="A0CQ79"/>
<dbReference type="AlphaFoldDB" id="A0CQ79"/>
<protein>
    <submittedName>
        <fullName evidence="1">Uncharacterized protein</fullName>
    </submittedName>
</protein>
<proteinExistence type="predicted"/>
<dbReference type="HOGENOM" id="CLU_1848956_0_0_1"/>
<evidence type="ECO:0000313" key="2">
    <source>
        <dbReference type="Proteomes" id="UP000000600"/>
    </source>
</evidence>
<reference evidence="1 2" key="1">
    <citation type="journal article" date="2006" name="Nature">
        <title>Global trends of whole-genome duplications revealed by the ciliate Paramecium tetraurelia.</title>
        <authorList>
            <consortium name="Genoscope"/>
            <person name="Aury J.-M."/>
            <person name="Jaillon O."/>
            <person name="Duret L."/>
            <person name="Noel B."/>
            <person name="Jubin C."/>
            <person name="Porcel B.M."/>
            <person name="Segurens B."/>
            <person name="Daubin V."/>
            <person name="Anthouard V."/>
            <person name="Aiach N."/>
            <person name="Arnaiz O."/>
            <person name="Billaut A."/>
            <person name="Beisson J."/>
            <person name="Blanc I."/>
            <person name="Bouhouche K."/>
            <person name="Camara F."/>
            <person name="Duharcourt S."/>
            <person name="Guigo R."/>
            <person name="Gogendeau D."/>
            <person name="Katinka M."/>
            <person name="Keller A.-M."/>
            <person name="Kissmehl R."/>
            <person name="Klotz C."/>
            <person name="Koll F."/>
            <person name="Le Moue A."/>
            <person name="Lepere C."/>
            <person name="Malinsky S."/>
            <person name="Nowacki M."/>
            <person name="Nowak J.K."/>
            <person name="Plattner H."/>
            <person name="Poulain J."/>
            <person name="Ruiz F."/>
            <person name="Serrano V."/>
            <person name="Zagulski M."/>
            <person name="Dessen P."/>
            <person name="Betermier M."/>
            <person name="Weissenbach J."/>
            <person name="Scarpelli C."/>
            <person name="Schachter V."/>
            <person name="Sperling L."/>
            <person name="Meyer E."/>
            <person name="Cohen J."/>
            <person name="Wincker P."/>
        </authorList>
    </citation>
    <scope>NUCLEOTIDE SEQUENCE [LARGE SCALE GENOMIC DNA]</scope>
    <source>
        <strain evidence="1 2">Stock d4-2</strain>
    </source>
</reference>
<gene>
    <name evidence="1" type="ORF">GSPATT00009294001</name>
</gene>
<accession>A0CQ79</accession>
<name>A0CQ79_PARTE</name>